<evidence type="ECO:0000256" key="4">
    <source>
        <dbReference type="PROSITE-ProRule" id="PRU00335"/>
    </source>
</evidence>
<comment type="caution">
    <text evidence="6">The sequence shown here is derived from an EMBL/GenBank/DDBJ whole genome shotgun (WGS) entry which is preliminary data.</text>
</comment>
<reference evidence="6 7" key="1">
    <citation type="submission" date="2021-01" db="EMBL/GenBank/DDBJ databases">
        <title>Genome public.</title>
        <authorList>
            <person name="Liu C."/>
            <person name="Sun Q."/>
        </authorList>
    </citation>
    <scope>NUCLEOTIDE SEQUENCE [LARGE SCALE GENOMIC DNA]</scope>
    <source>
        <strain evidence="6 7">YIM B02515</strain>
    </source>
</reference>
<dbReference type="PANTHER" id="PTHR47506:SF3">
    <property type="entry name" value="HTH-TYPE TRANSCRIPTIONAL REGULATOR LMRA"/>
    <property type="match status" value="1"/>
</dbReference>
<keyword evidence="7" id="KW-1185">Reference proteome</keyword>
<evidence type="ECO:0000256" key="3">
    <source>
        <dbReference type="ARBA" id="ARBA00023163"/>
    </source>
</evidence>
<feature type="domain" description="HTH tetR-type" evidence="5">
    <location>
        <begin position="11"/>
        <end position="71"/>
    </location>
</feature>
<dbReference type="InterPro" id="IPR023772">
    <property type="entry name" value="DNA-bd_HTH_TetR-type_CS"/>
</dbReference>
<dbReference type="InterPro" id="IPR009057">
    <property type="entry name" value="Homeodomain-like_sf"/>
</dbReference>
<dbReference type="EMBL" id="JAESWC010000014">
    <property type="protein sequence ID" value="MBL4937574.1"/>
    <property type="molecule type" value="Genomic_DNA"/>
</dbReference>
<name>A0ABS1TDY5_9CLOT</name>
<organism evidence="6 7">
    <name type="scientific">Clostridium rhizosphaerae</name>
    <dbReference type="NCBI Taxonomy" id="2803861"/>
    <lineage>
        <taxon>Bacteria</taxon>
        <taxon>Bacillati</taxon>
        <taxon>Bacillota</taxon>
        <taxon>Clostridia</taxon>
        <taxon>Eubacteriales</taxon>
        <taxon>Clostridiaceae</taxon>
        <taxon>Clostridium</taxon>
    </lineage>
</organism>
<sequence>MARSFTKQEKQNIRTKLLAECQKSWAKYGYKKTSIDEICAQVGISKGAFYLFFESKEALFTETLCILQDHMYRLTEGIMEKQPNKQGFAQALKASYREYDKNFLICDMQSADFLTFANKLSPEQLSVIEKNSRHSGELLLNKSYLQFLIDKEEAASILMSLLSIVSVKERLSYDHFLVFDFMVDNLIDKILK</sequence>
<dbReference type="InterPro" id="IPR001647">
    <property type="entry name" value="HTH_TetR"/>
</dbReference>
<proteinExistence type="predicted"/>
<protein>
    <submittedName>
        <fullName evidence="6">TetR/AcrR family transcriptional regulator</fullName>
    </submittedName>
</protein>
<evidence type="ECO:0000313" key="7">
    <source>
        <dbReference type="Proteomes" id="UP000632377"/>
    </source>
</evidence>
<dbReference type="PANTHER" id="PTHR47506">
    <property type="entry name" value="TRANSCRIPTIONAL REGULATORY PROTEIN"/>
    <property type="match status" value="1"/>
</dbReference>
<accession>A0ABS1TDY5</accession>
<dbReference type="PROSITE" id="PS50977">
    <property type="entry name" value="HTH_TETR_2"/>
    <property type="match status" value="1"/>
</dbReference>
<dbReference type="PRINTS" id="PR00455">
    <property type="entry name" value="HTHTETR"/>
</dbReference>
<dbReference type="Proteomes" id="UP000632377">
    <property type="component" value="Unassembled WGS sequence"/>
</dbReference>
<gene>
    <name evidence="6" type="ORF">JK636_17805</name>
</gene>
<dbReference type="SUPFAM" id="SSF46689">
    <property type="entry name" value="Homeodomain-like"/>
    <property type="match status" value="1"/>
</dbReference>
<dbReference type="RefSeq" id="WP_202750315.1">
    <property type="nucleotide sequence ID" value="NZ_JAESWC010000014.1"/>
</dbReference>
<evidence type="ECO:0000256" key="2">
    <source>
        <dbReference type="ARBA" id="ARBA00023125"/>
    </source>
</evidence>
<keyword evidence="2 4" id="KW-0238">DNA-binding</keyword>
<evidence type="ECO:0000313" key="6">
    <source>
        <dbReference type="EMBL" id="MBL4937574.1"/>
    </source>
</evidence>
<feature type="DNA-binding region" description="H-T-H motif" evidence="4">
    <location>
        <begin position="34"/>
        <end position="53"/>
    </location>
</feature>
<dbReference type="Pfam" id="PF00440">
    <property type="entry name" value="TetR_N"/>
    <property type="match status" value="1"/>
</dbReference>
<keyword evidence="3" id="KW-0804">Transcription</keyword>
<evidence type="ECO:0000259" key="5">
    <source>
        <dbReference type="PROSITE" id="PS50977"/>
    </source>
</evidence>
<dbReference type="PROSITE" id="PS01081">
    <property type="entry name" value="HTH_TETR_1"/>
    <property type="match status" value="1"/>
</dbReference>
<dbReference type="Gene3D" id="1.10.357.10">
    <property type="entry name" value="Tetracycline Repressor, domain 2"/>
    <property type="match status" value="1"/>
</dbReference>
<keyword evidence="1" id="KW-0805">Transcription regulation</keyword>
<evidence type="ECO:0000256" key="1">
    <source>
        <dbReference type="ARBA" id="ARBA00023015"/>
    </source>
</evidence>